<dbReference type="SUPFAM" id="SSF48371">
    <property type="entry name" value="ARM repeat"/>
    <property type="match status" value="1"/>
</dbReference>
<organism evidence="3 4">
    <name type="scientific">Dehalobacterium formicoaceticum</name>
    <dbReference type="NCBI Taxonomy" id="51515"/>
    <lineage>
        <taxon>Bacteria</taxon>
        <taxon>Bacillati</taxon>
        <taxon>Bacillota</taxon>
        <taxon>Clostridia</taxon>
        <taxon>Eubacteriales</taxon>
        <taxon>Peptococcaceae</taxon>
        <taxon>Dehalobacterium</taxon>
    </lineage>
</organism>
<keyword evidence="1" id="KW-0408">Iron</keyword>
<dbReference type="InterPro" id="IPR011989">
    <property type="entry name" value="ARM-like"/>
</dbReference>
<feature type="domain" description="4Fe-4S ferredoxin-type" evidence="2">
    <location>
        <begin position="170"/>
        <end position="199"/>
    </location>
</feature>
<keyword evidence="1" id="KW-0479">Metal-binding</keyword>
<dbReference type="Pfam" id="PF13484">
    <property type="entry name" value="Fer4_16"/>
    <property type="match status" value="1"/>
</dbReference>
<evidence type="ECO:0000313" key="3">
    <source>
        <dbReference type="EMBL" id="MCR6545139.1"/>
    </source>
</evidence>
<dbReference type="EMBL" id="JANPWE010000002">
    <property type="protein sequence ID" value="MCR6545139.1"/>
    <property type="molecule type" value="Genomic_DNA"/>
</dbReference>
<evidence type="ECO:0000313" key="4">
    <source>
        <dbReference type="Proteomes" id="UP001524944"/>
    </source>
</evidence>
<dbReference type="SUPFAM" id="SSF54862">
    <property type="entry name" value="4Fe-4S ferredoxins"/>
    <property type="match status" value="1"/>
</dbReference>
<dbReference type="PROSITE" id="PS51379">
    <property type="entry name" value="4FE4S_FER_2"/>
    <property type="match status" value="1"/>
</dbReference>
<comment type="caution">
    <text evidence="3">The sequence shown here is derived from an EMBL/GenBank/DDBJ whole genome shotgun (WGS) entry which is preliminary data.</text>
</comment>
<accession>A0ABT1Y5E3</accession>
<gene>
    <name evidence="3" type="ORF">NVS47_06355</name>
</gene>
<keyword evidence="1" id="KW-0004">4Fe-4S</keyword>
<dbReference type="InterPro" id="IPR016024">
    <property type="entry name" value="ARM-type_fold"/>
</dbReference>
<dbReference type="Gene3D" id="1.25.10.10">
    <property type="entry name" value="Leucine-rich Repeat Variant"/>
    <property type="match status" value="1"/>
</dbReference>
<protein>
    <submittedName>
        <fullName evidence="3">HEAT repeat domain-containing protein</fullName>
    </submittedName>
</protein>
<name>A0ABT1Y5E3_9FIRM</name>
<keyword evidence="4" id="KW-1185">Reference proteome</keyword>
<dbReference type="PANTHER" id="PTHR30002">
    <property type="entry name" value="EPOXYQUEUOSINE REDUCTASE"/>
    <property type="match status" value="1"/>
</dbReference>
<dbReference type="Proteomes" id="UP001524944">
    <property type="component" value="Unassembled WGS sequence"/>
</dbReference>
<dbReference type="Pfam" id="PF13646">
    <property type="entry name" value="HEAT_2"/>
    <property type="match status" value="1"/>
</dbReference>
<dbReference type="InterPro" id="IPR017896">
    <property type="entry name" value="4Fe4S_Fe-S-bd"/>
</dbReference>
<dbReference type="PANTHER" id="PTHR30002:SF4">
    <property type="entry name" value="EPOXYQUEUOSINE REDUCTASE"/>
    <property type="match status" value="1"/>
</dbReference>
<dbReference type="InterPro" id="IPR004453">
    <property type="entry name" value="QueG"/>
</dbReference>
<keyword evidence="1" id="KW-0411">Iron-sulfur</keyword>
<dbReference type="Gene3D" id="3.30.70.20">
    <property type="match status" value="1"/>
</dbReference>
<dbReference type="RefSeq" id="WP_257912759.1">
    <property type="nucleotide sequence ID" value="NZ_JANPWE010000002.1"/>
</dbReference>
<proteinExistence type="predicted"/>
<sequence>MRSRDIKEYGLNIGYSKVGITSADSFTDYVAEVLSRGDKYDFFDFTSTNPLQGAIPKNIMPEAKSVIVLIYDYFQNDFPEELKKMIGKIYLARCYNPLPGMLAHSRLELMKDYLSANGCKVNSSIGIPARWAAAQAGVTTFGRNNFAYAGDTGSYIVISTIVVDMEFDYDKPTMESKCPPNCSACINACPTKAIYEPFKLNPKKCISFNNWITQDGRGSISSFIPYELREAIGGKIHGCDICQDVCPLNQKKLKAPKAVDRYIEQIAEDITLPAILNMTDDFFMNRIKPIMYNYIKDKRYFMRNAALAMGNSKNEDYVKDLEIAITNPDEMVREYVVWALGKIGGQYAERVLKSSLANESSDNVKQAINQALAQG</sequence>
<evidence type="ECO:0000259" key="2">
    <source>
        <dbReference type="PROSITE" id="PS51379"/>
    </source>
</evidence>
<reference evidence="3 4" key="1">
    <citation type="submission" date="2022-08" db="EMBL/GenBank/DDBJ databases">
        <title>Proteogenomics of the novel Dehalobacterium formicoaceticum strain EZ94 highlights a key role of methyltransferases during anaerobic dichloromethane degradation.</title>
        <authorList>
            <person name="Wasmund K."/>
        </authorList>
    </citation>
    <scope>NUCLEOTIDE SEQUENCE [LARGE SCALE GENOMIC DNA]</scope>
    <source>
        <strain evidence="3 4">EZ94</strain>
    </source>
</reference>
<evidence type="ECO:0000256" key="1">
    <source>
        <dbReference type="ARBA" id="ARBA00022485"/>
    </source>
</evidence>